<feature type="domain" description="Asparagine synthetase" evidence="5">
    <location>
        <begin position="209"/>
        <end position="593"/>
    </location>
</feature>
<name>A0A0F7VPZ8_STRLW</name>
<dbReference type="KEGG" id="sle:sle2_131"/>
<sequence>MSTGFLILPDSVGTDALRDRLPLLALRTLRYPSGRPWIVGRWDAEEIMSARVGPVHVVVIGFCPVTTTELTSLISRIHTVSDVNRLVASLPGSFHLVAAVGRQLRVQGSITGLRRIAWAKSDGHTFVSDRTDILADLTNAKIDDSLLATRVACGGMVPPPLRERSMWLGVNSLPPDRYLLVEGGQRTREVKWWQPPAPETTLAEGACRVREALVSALYSRNPVHGRLSADLSGGLDSTSLAFLAARTTPHLLTHRWAEAEAGNDDGKYAAIAARELPNAEHLVIPQSDIPPVFSDPHLNGDPEQPYLFARTAARAVYTARMLVAHSSTRHIAGHGGDELFYKFPGYLHPLLRRRPLTAIRHIRAHLALSRWDRKATVAQLLDTSGFPDWWKRQADQLTAPPPGGRFPPLGWGFMPLHAQPWVTGEALHAARATLREAAEEAHPLAPDRGQHQYLLALRTTAPAYAQLGRLFERAGVRLDLPYLDDRVVEAALSVRLEERAHPWRYKPLLAEAMRGVVPESIATRVTKGEFSADLSLGLRRNRASVLDFLADSAIAKRGLIDVDTLRRLLLAPQADHSRNIALEHLVGCETWLRTTPKRQDAPAP</sequence>
<dbReference type="EMBL" id="KT305743">
    <property type="protein sequence ID" value="ALT06553.1"/>
    <property type="molecule type" value="Genomic_DNA"/>
</dbReference>
<dbReference type="RefSeq" id="WP_047121368.1">
    <property type="nucleotide sequence ID" value="NZ_AZSD01000040.1"/>
</dbReference>
<evidence type="ECO:0000256" key="1">
    <source>
        <dbReference type="ARBA" id="ARBA00005187"/>
    </source>
</evidence>
<keyword evidence="7" id="KW-0436">Ligase</keyword>
<evidence type="ECO:0000313" key="6">
    <source>
        <dbReference type="EMBL" id="ALT06553.1"/>
    </source>
</evidence>
<evidence type="ECO:0000313" key="9">
    <source>
        <dbReference type="Proteomes" id="UP000035016"/>
    </source>
</evidence>
<reference evidence="8 10" key="3">
    <citation type="submission" date="2015-06" db="EMBL/GenBank/DDBJ databases">
        <title>Draft genome sequence of Streptomyces leeuwenhoekii C58, which produces the novel lasso peptide, chaxapeptin.</title>
        <authorList>
            <person name="Yi Y."/>
            <person name="Hai D."/>
            <person name="Jaspars M."/>
            <person name="Sheng H."/>
            <person name="Rateb M.E."/>
            <person name="Bull A."/>
            <person name="Goodfellow M."/>
            <person name="Asenjo J.A."/>
            <person name="Ebel R."/>
        </authorList>
    </citation>
    <scope>NUCLEOTIDE SEQUENCE [LARGE SCALE GENOMIC DNA]</scope>
    <source>
        <strain evidence="8 10">C58</strain>
    </source>
</reference>
<reference evidence="9" key="1">
    <citation type="submission" date="2015-02" db="EMBL/GenBank/DDBJ databases">
        <authorList>
            <person name="Gomez-Escribano P.J."/>
        </authorList>
    </citation>
    <scope>NUCLEOTIDE SEQUENCE [LARGE SCALE GENOMIC DNA]</scope>
    <source>
        <strain evidence="9">C34 (DSM 42122 / NRRL B-24963)</strain>
        <plasmid evidence="9">pSLE2</plasmid>
    </source>
</reference>
<evidence type="ECO:0000313" key="10">
    <source>
        <dbReference type="Proteomes" id="UP000037274"/>
    </source>
</evidence>
<gene>
    <name evidence="7" type="primary">ls3B</name>
    <name evidence="6" type="synonym">cptC</name>
    <name evidence="7" type="synonym">sle2_131</name>
    <name evidence="8" type="ORF">ACH49_24035</name>
</gene>
<dbReference type="InterPro" id="IPR001962">
    <property type="entry name" value="Asn_synthase"/>
</dbReference>
<organism evidence="7 9">
    <name type="scientific">Streptomyces leeuwenhoekii</name>
    <dbReference type="NCBI Taxonomy" id="1437453"/>
    <lineage>
        <taxon>Bacteria</taxon>
        <taxon>Bacillati</taxon>
        <taxon>Actinomycetota</taxon>
        <taxon>Actinomycetes</taxon>
        <taxon>Kitasatosporales</taxon>
        <taxon>Streptomycetaceae</taxon>
        <taxon>Streptomyces</taxon>
    </lineage>
</organism>
<dbReference type="Gene3D" id="3.40.50.620">
    <property type="entry name" value="HUPs"/>
    <property type="match status" value="1"/>
</dbReference>
<dbReference type="InterPro" id="IPR014729">
    <property type="entry name" value="Rossmann-like_a/b/a_fold"/>
</dbReference>
<dbReference type="Pfam" id="PF00733">
    <property type="entry name" value="Asn_synthase"/>
    <property type="match status" value="1"/>
</dbReference>
<proteinExistence type="predicted"/>
<dbReference type="EC" id="6.3.5.4" evidence="2"/>
<dbReference type="EMBL" id="LN831789">
    <property type="protein sequence ID" value="CQR59432.1"/>
    <property type="molecule type" value="Genomic_DNA"/>
</dbReference>
<reference evidence="6" key="4">
    <citation type="submission" date="2015-07" db="EMBL/GenBank/DDBJ databases">
        <authorList>
            <person name="Cajimat M.N.B."/>
            <person name="Milazzo M.L."/>
            <person name="Fulhorst C.F."/>
        </authorList>
    </citation>
    <scope>NUCLEOTIDE SEQUENCE</scope>
    <source>
        <strain evidence="6">C58</strain>
    </source>
</reference>
<dbReference type="GO" id="GO:0006529">
    <property type="term" value="P:asparagine biosynthetic process"/>
    <property type="evidence" value="ECO:0007669"/>
    <property type="project" value="UniProtKB-KW"/>
</dbReference>
<dbReference type="AlphaFoldDB" id="A0A0F7VPZ8"/>
<accession>A0A0F7VPZ8</accession>
<dbReference type="Proteomes" id="UP000037274">
    <property type="component" value="Unassembled WGS sequence"/>
</dbReference>
<evidence type="ECO:0000256" key="2">
    <source>
        <dbReference type="ARBA" id="ARBA00012737"/>
    </source>
</evidence>
<protein>
    <recommendedName>
        <fullName evidence="2">asparagine synthase (glutamine-hydrolyzing)</fullName>
        <ecNumber evidence="2">6.3.5.4</ecNumber>
    </recommendedName>
</protein>
<evidence type="ECO:0000313" key="8">
    <source>
        <dbReference type="EMBL" id="KMS72127.1"/>
    </source>
</evidence>
<evidence type="ECO:0000313" key="7">
    <source>
        <dbReference type="EMBL" id="CQR59432.1"/>
    </source>
</evidence>
<keyword evidence="3" id="KW-0028">Amino-acid biosynthesis</keyword>
<comment type="pathway">
    <text evidence="1">Amino-acid biosynthesis; L-asparagine biosynthesis; L-asparagine from L-aspartate (L-Gln route): step 1/1.</text>
</comment>
<dbReference type="InterPro" id="IPR051786">
    <property type="entry name" value="ASN_synthetase/amidase"/>
</dbReference>
<keyword evidence="10" id="KW-1185">Reference proteome</keyword>
<dbReference type="EMBL" id="LFEH01000114">
    <property type="protein sequence ID" value="KMS72127.1"/>
    <property type="molecule type" value="Genomic_DNA"/>
</dbReference>
<keyword evidence="3" id="KW-0061">Asparagine biosynthesis</keyword>
<dbReference type="GO" id="GO:0004066">
    <property type="term" value="F:asparagine synthase (glutamine-hydrolyzing) activity"/>
    <property type="evidence" value="ECO:0007669"/>
    <property type="project" value="UniProtKB-EC"/>
</dbReference>
<comment type="catalytic activity">
    <reaction evidence="4">
        <text>L-aspartate + L-glutamine + ATP + H2O = L-asparagine + L-glutamate + AMP + diphosphate + H(+)</text>
        <dbReference type="Rhea" id="RHEA:12228"/>
        <dbReference type="ChEBI" id="CHEBI:15377"/>
        <dbReference type="ChEBI" id="CHEBI:15378"/>
        <dbReference type="ChEBI" id="CHEBI:29985"/>
        <dbReference type="ChEBI" id="CHEBI:29991"/>
        <dbReference type="ChEBI" id="CHEBI:30616"/>
        <dbReference type="ChEBI" id="CHEBI:33019"/>
        <dbReference type="ChEBI" id="CHEBI:58048"/>
        <dbReference type="ChEBI" id="CHEBI:58359"/>
        <dbReference type="ChEBI" id="CHEBI:456215"/>
        <dbReference type="EC" id="6.3.5.4"/>
    </reaction>
</comment>
<dbReference type="PANTHER" id="PTHR43284">
    <property type="entry name" value="ASPARAGINE SYNTHETASE (GLUTAMINE-HYDROLYZING)"/>
    <property type="match status" value="1"/>
</dbReference>
<evidence type="ECO:0000256" key="4">
    <source>
        <dbReference type="ARBA" id="ARBA00048741"/>
    </source>
</evidence>
<dbReference type="PANTHER" id="PTHR43284:SF1">
    <property type="entry name" value="ASPARAGINE SYNTHETASE"/>
    <property type="match status" value="1"/>
</dbReference>
<evidence type="ECO:0000259" key="5">
    <source>
        <dbReference type="Pfam" id="PF00733"/>
    </source>
</evidence>
<reference evidence="7" key="2">
    <citation type="submission" date="2015-02" db="EMBL/GenBank/DDBJ databases">
        <authorList>
            <person name="Gomez-Escribano Juan Pablo"/>
        </authorList>
    </citation>
    <scope>NUCLEOTIDE SEQUENCE</scope>
    <source>
        <strain evidence="7">C34</strain>
        <plasmid evidence="7">pSLE2</plasmid>
    </source>
</reference>
<dbReference type="PATRIC" id="fig|1437453.5.peg.693"/>
<dbReference type="Proteomes" id="UP000035016">
    <property type="component" value="Plasmid pSLE2"/>
</dbReference>
<evidence type="ECO:0000256" key="3">
    <source>
        <dbReference type="ARBA" id="ARBA00022888"/>
    </source>
</evidence>
<keyword evidence="7" id="KW-0614">Plasmid</keyword>
<geneLocation type="plasmid" evidence="7 9">
    <name>pSLE2</name>
</geneLocation>
<dbReference type="SUPFAM" id="SSF52402">
    <property type="entry name" value="Adenine nucleotide alpha hydrolases-like"/>
    <property type="match status" value="1"/>
</dbReference>